<proteinExistence type="predicted"/>
<sequence length="229" mass="26285">MNLAEAFLKDQISQAKQSLITTTMLNAYAKTRALFQSNPSCQIPTSKQEFGNLLKLEVEWAISRLVENEEIGLELSWPYFHHKTGKYLQIRLGHSLLTISKVSNPSQQPRKAVFREQKRVNNTYSQLSLFVGKDNRFGGEEDNRSAEEDNILPHILLLHGNKKGTQELAFLHLAIPDSDNQYGLKYKTPNLLKMPHLIQSDEVPIEDTDMEALITLKKEIDRRLRDERA</sequence>
<keyword evidence="1" id="KW-0614">Plasmid</keyword>
<dbReference type="EMBL" id="CP001881">
    <property type="protein sequence ID" value="ADC33828.1"/>
    <property type="molecule type" value="Genomic_DNA"/>
</dbReference>
<dbReference type="AlphaFoldDB" id="A0A806CG96"/>
<geneLocation type="plasmid" evidence="1">
    <name>pZZM401</name>
</geneLocation>
<organism evidence="1">
    <name type="scientific">Zymomonas mobilis subsp. mobilis (strain ATCC 31821 / ZM4 / CP4)</name>
    <dbReference type="NCBI Taxonomy" id="264203"/>
    <lineage>
        <taxon>Bacteria</taxon>
        <taxon>Pseudomonadati</taxon>
        <taxon>Pseudomonadota</taxon>
        <taxon>Alphaproteobacteria</taxon>
        <taxon>Sphingomonadales</taxon>
        <taxon>Zymomonadaceae</taxon>
        <taxon>Zymomonas</taxon>
    </lineage>
</organism>
<protein>
    <submittedName>
        <fullName evidence="1">Uncharacterized protein</fullName>
    </submittedName>
</protein>
<reference evidence="1" key="1">
    <citation type="submission" date="2010-01" db="EMBL/GenBank/DDBJ databases">
        <title>Complete sequence of plasmid1 of Zymomonas mobilis subsp. mobilis ZM4.</title>
        <authorList>
            <consortium name="US DOE Joint Genome Institute"/>
            <person name="Lucas S."/>
            <person name="Copeland A."/>
            <person name="Lapidus A."/>
            <person name="Glavina del Rio T."/>
            <person name="Tice H."/>
            <person name="Bruce D."/>
            <person name="Goodwin L."/>
            <person name="Pitluck S."/>
            <person name="Balakireva M."/>
            <person name="Brettin T."/>
            <person name="Detter J.C."/>
            <person name="Han C."/>
            <person name="Larimer F."/>
            <person name="Land M."/>
            <person name="Hauser L."/>
            <person name="Kyrpides N."/>
            <person name="Mikhailova N."/>
            <person name="Pappas K."/>
        </authorList>
    </citation>
    <scope>NUCLEOTIDE SEQUENCE [LARGE SCALE GENOMIC DNA]</scope>
    <source>
        <strain evidence="1">ZM4</strain>
        <plasmid evidence="1">pZZM401</plasmid>
    </source>
</reference>
<name>A0A806CG96_ZYMMO</name>
<evidence type="ECO:0000313" key="1">
    <source>
        <dbReference type="EMBL" id="ADC33828.1"/>
    </source>
</evidence>
<gene>
    <name evidence="1" type="ORF">ZZM4_0052</name>
</gene>
<accession>A0A806CG96</accession>